<dbReference type="RefSeq" id="WP_114563112.1">
    <property type="nucleotide sequence ID" value="NZ_CP031124.1"/>
</dbReference>
<keyword evidence="3" id="KW-0804">Transcription</keyword>
<dbReference type="Pfam" id="PF12833">
    <property type="entry name" value="HTH_18"/>
    <property type="match status" value="1"/>
</dbReference>
<dbReference type="PANTHER" id="PTHR46796:SF12">
    <property type="entry name" value="HTH-TYPE DNA-BINDING TRANSCRIPTIONAL ACTIVATOR EUTR"/>
    <property type="match status" value="1"/>
</dbReference>
<organism evidence="5 6">
    <name type="scientific">Ephemeroptericola cinctiostellae</name>
    <dbReference type="NCBI Taxonomy" id="2268024"/>
    <lineage>
        <taxon>Bacteria</taxon>
        <taxon>Pseudomonadati</taxon>
        <taxon>Pseudomonadota</taxon>
        <taxon>Betaproteobacteria</taxon>
        <taxon>Burkholderiales</taxon>
        <taxon>Burkholderiaceae</taxon>
        <taxon>Ephemeroptericola</taxon>
    </lineage>
</organism>
<dbReference type="EMBL" id="CP031124">
    <property type="protein sequence ID" value="AXF85985.1"/>
    <property type="molecule type" value="Genomic_DNA"/>
</dbReference>
<evidence type="ECO:0000259" key="4">
    <source>
        <dbReference type="PROSITE" id="PS01124"/>
    </source>
</evidence>
<evidence type="ECO:0000313" key="5">
    <source>
        <dbReference type="EMBL" id="AXF85985.1"/>
    </source>
</evidence>
<dbReference type="GO" id="GO:0043565">
    <property type="term" value="F:sequence-specific DNA binding"/>
    <property type="evidence" value="ECO:0007669"/>
    <property type="project" value="InterPro"/>
</dbReference>
<dbReference type="Gene3D" id="1.10.10.60">
    <property type="entry name" value="Homeodomain-like"/>
    <property type="match status" value="1"/>
</dbReference>
<dbReference type="PANTHER" id="PTHR46796">
    <property type="entry name" value="HTH-TYPE TRANSCRIPTIONAL ACTIVATOR RHAS-RELATED"/>
    <property type="match status" value="1"/>
</dbReference>
<dbReference type="InterPro" id="IPR009057">
    <property type="entry name" value="Homeodomain-like_sf"/>
</dbReference>
<keyword evidence="2" id="KW-0238">DNA-binding</keyword>
<protein>
    <submittedName>
        <fullName evidence="5">HTH-type transcriptional activator Btr</fullName>
    </submittedName>
</protein>
<evidence type="ECO:0000256" key="1">
    <source>
        <dbReference type="ARBA" id="ARBA00023015"/>
    </source>
</evidence>
<dbReference type="InterPro" id="IPR050204">
    <property type="entry name" value="AraC_XylS_family_regulators"/>
</dbReference>
<dbReference type="Proteomes" id="UP000252182">
    <property type="component" value="Chromosome"/>
</dbReference>
<dbReference type="PROSITE" id="PS00041">
    <property type="entry name" value="HTH_ARAC_FAMILY_1"/>
    <property type="match status" value="1"/>
</dbReference>
<dbReference type="InterPro" id="IPR018062">
    <property type="entry name" value="HTH_AraC-typ_CS"/>
</dbReference>
<evidence type="ECO:0000256" key="2">
    <source>
        <dbReference type="ARBA" id="ARBA00023125"/>
    </source>
</evidence>
<reference evidence="6" key="1">
    <citation type="submission" date="2018-07" db="EMBL/GenBank/DDBJ databases">
        <authorList>
            <person name="Kim H."/>
        </authorList>
    </citation>
    <scope>NUCLEOTIDE SEQUENCE [LARGE SCALE GENOMIC DNA]</scope>
    <source>
        <strain evidence="6">F02</strain>
    </source>
</reference>
<dbReference type="KEGG" id="hyf:DTO96_101725"/>
<sequence length="343" mass="38219">MKTKDAHPSSSSIILPIVDTIASPEIRNIIDVNDPDEIAQGFTYWQARYEQLSKGKFIGSITECWINDVQIVEESLSQQIFMTGSARPHAVSIGVLSSFSEPAIWHGQAFGHHHIACMSQQEELELNVPGGTRMTSITIPFYIFPEFAQQDGAEGAQQLFNGQHASFLYHPALAQDIRIKLQQIIGEISRFPQHFKSVDVQRLLISELIGLVDAYISLAHPKVFSASTEKARRVVKTAHAFIESHPDTAVSIVDLCKVTFTSRRTLQYCFEKIVGISPHAYLKMIRLNAVKRLLAKGSVTVSEAAANWGFWHLSQFANDYKKAFGVLPSDTLKNGNGMTDLYI</sequence>
<evidence type="ECO:0000256" key="3">
    <source>
        <dbReference type="ARBA" id="ARBA00023163"/>
    </source>
</evidence>
<evidence type="ECO:0000313" key="6">
    <source>
        <dbReference type="Proteomes" id="UP000252182"/>
    </source>
</evidence>
<accession>A0A345DC97</accession>
<dbReference type="PROSITE" id="PS01124">
    <property type="entry name" value="HTH_ARAC_FAMILY_2"/>
    <property type="match status" value="1"/>
</dbReference>
<dbReference type="InterPro" id="IPR018060">
    <property type="entry name" value="HTH_AraC"/>
</dbReference>
<dbReference type="GO" id="GO:0003700">
    <property type="term" value="F:DNA-binding transcription factor activity"/>
    <property type="evidence" value="ECO:0007669"/>
    <property type="project" value="InterPro"/>
</dbReference>
<dbReference type="SUPFAM" id="SSF46689">
    <property type="entry name" value="Homeodomain-like"/>
    <property type="match status" value="2"/>
</dbReference>
<feature type="domain" description="HTH araC/xylS-type" evidence="4">
    <location>
        <begin position="236"/>
        <end position="334"/>
    </location>
</feature>
<dbReference type="SMART" id="SM00342">
    <property type="entry name" value="HTH_ARAC"/>
    <property type="match status" value="1"/>
</dbReference>
<name>A0A345DC97_9BURK</name>
<keyword evidence="6" id="KW-1185">Reference proteome</keyword>
<dbReference type="OrthoDB" id="185346at2"/>
<keyword evidence="1" id="KW-0805">Transcription regulation</keyword>
<proteinExistence type="predicted"/>
<gene>
    <name evidence="5" type="primary">btr</name>
    <name evidence="5" type="ORF">DTO96_101725</name>
</gene>
<dbReference type="AlphaFoldDB" id="A0A345DC97"/>